<protein>
    <recommendedName>
        <fullName evidence="4">HpcH/HpaI aldolase/citrate lyase domain-containing protein</fullName>
    </recommendedName>
</protein>
<accession>A0A0H2MB27</accession>
<dbReference type="PANTHER" id="PTHR30502">
    <property type="entry name" value="2-KETO-3-DEOXY-L-RHAMNONATE ALDOLASE"/>
    <property type="match status" value="1"/>
</dbReference>
<reference evidence="5 6" key="1">
    <citation type="submission" date="2015-03" db="EMBL/GenBank/DDBJ databases">
        <title>Genome Sequence of Kiloniella spongiae MEBiC09566, isolated from a marine sponge.</title>
        <authorList>
            <person name="Shao Z."/>
            <person name="Wang L."/>
            <person name="Li X."/>
        </authorList>
    </citation>
    <scope>NUCLEOTIDE SEQUENCE [LARGE SCALE GENOMIC DNA]</scope>
    <source>
        <strain evidence="5 6">MEBiC09566</strain>
    </source>
</reference>
<dbReference type="GO" id="GO:0016832">
    <property type="term" value="F:aldehyde-lyase activity"/>
    <property type="evidence" value="ECO:0007669"/>
    <property type="project" value="TreeGrafter"/>
</dbReference>
<evidence type="ECO:0000259" key="4">
    <source>
        <dbReference type="Pfam" id="PF03328"/>
    </source>
</evidence>
<dbReference type="InterPro" id="IPR050251">
    <property type="entry name" value="HpcH-HpaI_aldolase"/>
</dbReference>
<evidence type="ECO:0000256" key="3">
    <source>
        <dbReference type="ARBA" id="ARBA00023239"/>
    </source>
</evidence>
<dbReference type="InterPro" id="IPR040442">
    <property type="entry name" value="Pyrv_kinase-like_dom_sf"/>
</dbReference>
<dbReference type="GO" id="GO:0005737">
    <property type="term" value="C:cytoplasm"/>
    <property type="evidence" value="ECO:0007669"/>
    <property type="project" value="TreeGrafter"/>
</dbReference>
<proteinExistence type="inferred from homology"/>
<dbReference type="EMBL" id="LAQL01000016">
    <property type="protein sequence ID" value="KLN59386.1"/>
    <property type="molecule type" value="Genomic_DNA"/>
</dbReference>
<keyword evidence="3" id="KW-0456">Lyase</keyword>
<evidence type="ECO:0000256" key="1">
    <source>
        <dbReference type="ARBA" id="ARBA00005568"/>
    </source>
</evidence>
<comment type="caution">
    <text evidence="5">The sequence shown here is derived from an EMBL/GenBank/DDBJ whole genome shotgun (WGS) entry which is preliminary data.</text>
</comment>
<dbReference type="SUPFAM" id="SSF51621">
    <property type="entry name" value="Phosphoenolpyruvate/pyruvate domain"/>
    <property type="match status" value="1"/>
</dbReference>
<dbReference type="GO" id="GO:0046872">
    <property type="term" value="F:metal ion binding"/>
    <property type="evidence" value="ECO:0007669"/>
    <property type="project" value="UniProtKB-KW"/>
</dbReference>
<dbReference type="PANTHER" id="PTHR30502:SF0">
    <property type="entry name" value="PHOSPHOENOLPYRUVATE CARBOXYLASE FAMILY PROTEIN"/>
    <property type="match status" value="1"/>
</dbReference>
<evidence type="ECO:0000313" key="6">
    <source>
        <dbReference type="Proteomes" id="UP000035444"/>
    </source>
</evidence>
<comment type="similarity">
    <text evidence="1">Belongs to the HpcH/HpaI aldolase family.</text>
</comment>
<dbReference type="Gene3D" id="3.20.20.60">
    <property type="entry name" value="Phosphoenolpyruvate-binding domains"/>
    <property type="match status" value="1"/>
</dbReference>
<organism evidence="5 6">
    <name type="scientific">Kiloniella spongiae</name>
    <dbReference type="NCBI Taxonomy" id="1489064"/>
    <lineage>
        <taxon>Bacteria</taxon>
        <taxon>Pseudomonadati</taxon>
        <taxon>Pseudomonadota</taxon>
        <taxon>Alphaproteobacteria</taxon>
        <taxon>Rhodospirillales</taxon>
        <taxon>Kiloniellaceae</taxon>
        <taxon>Kiloniella</taxon>
    </lineage>
</organism>
<evidence type="ECO:0000256" key="2">
    <source>
        <dbReference type="ARBA" id="ARBA00022723"/>
    </source>
</evidence>
<keyword evidence="2" id="KW-0479">Metal-binding</keyword>
<dbReference type="AlphaFoldDB" id="A0A0H2MB27"/>
<keyword evidence="6" id="KW-1185">Reference proteome</keyword>
<dbReference type="Pfam" id="PF03328">
    <property type="entry name" value="HpcH_HpaI"/>
    <property type="match status" value="1"/>
</dbReference>
<dbReference type="Proteomes" id="UP000035444">
    <property type="component" value="Unassembled WGS sequence"/>
</dbReference>
<dbReference type="InterPro" id="IPR005000">
    <property type="entry name" value="Aldolase/citrate-lyase_domain"/>
</dbReference>
<dbReference type="STRING" id="1489064.WH96_17975"/>
<sequence>MASPQLKNKLGDHHPVFGCWIDMFSPIATEIIAQAGNDCLMIDLEHGPGSVMDAITQMQAAKAYGPKVYVRVSSNSNAKIKRVLDAGADGVMVPSVSTKEEAEYAVAASHYAPQGKRGVASTIVRGADYGVNSQSYLKNFNDQMLLICQIEDAEGVENSTEIANTDGVDMIFIGPSDLSADLGYPGEPDHPAVLETIFKIEEIVKDAGKLLGTIPTPERSAEALFKSGYDMVLDGSDIGFVVKGAREKVAQLKKTLGI</sequence>
<gene>
    <name evidence="5" type="ORF">WH96_17975</name>
</gene>
<dbReference type="OrthoDB" id="9802624at2"/>
<name>A0A0H2MB27_9PROT</name>
<feature type="domain" description="HpcH/HpaI aldolase/citrate lyase" evidence="4">
    <location>
        <begin position="17"/>
        <end position="241"/>
    </location>
</feature>
<evidence type="ECO:0000313" key="5">
    <source>
        <dbReference type="EMBL" id="KLN59386.1"/>
    </source>
</evidence>
<dbReference type="RefSeq" id="WP_047765618.1">
    <property type="nucleotide sequence ID" value="NZ_LAQL01000016.1"/>
</dbReference>
<dbReference type="InterPro" id="IPR015813">
    <property type="entry name" value="Pyrv/PenolPyrv_kinase-like_dom"/>
</dbReference>